<evidence type="ECO:0000256" key="1">
    <source>
        <dbReference type="ARBA" id="ARBA00004141"/>
    </source>
</evidence>
<evidence type="ECO:0000259" key="10">
    <source>
        <dbReference type="Pfam" id="PF25145"/>
    </source>
</evidence>
<evidence type="ECO:0000256" key="3">
    <source>
        <dbReference type="ARBA" id="ARBA00022989"/>
    </source>
</evidence>
<dbReference type="PANTHER" id="PTHR33507">
    <property type="entry name" value="INNER MEMBRANE PROTEIN YBBJ"/>
    <property type="match status" value="1"/>
</dbReference>
<feature type="chain" id="PRO_5041280499" evidence="7">
    <location>
        <begin position="22"/>
        <end position="453"/>
    </location>
</feature>
<organism evidence="11 12">
    <name type="scientific">Limobrevibacterium gyesilva</name>
    <dbReference type="NCBI Taxonomy" id="2991712"/>
    <lineage>
        <taxon>Bacteria</taxon>
        <taxon>Pseudomonadati</taxon>
        <taxon>Pseudomonadota</taxon>
        <taxon>Alphaproteobacteria</taxon>
        <taxon>Acetobacterales</taxon>
        <taxon>Acetobacteraceae</taxon>
        <taxon>Limobrevibacterium</taxon>
    </lineage>
</organism>
<dbReference type="InterPro" id="IPR052165">
    <property type="entry name" value="Membrane_assoc_protease"/>
</dbReference>
<dbReference type="InterPro" id="IPR029045">
    <property type="entry name" value="ClpP/crotonase-like_dom_sf"/>
</dbReference>
<protein>
    <submittedName>
        <fullName evidence="11">Nodulation protein NfeD</fullName>
    </submittedName>
</protein>
<feature type="domain" description="NfeD-like C-terminal" evidence="8">
    <location>
        <begin position="398"/>
        <end position="451"/>
    </location>
</feature>
<evidence type="ECO:0000313" key="12">
    <source>
        <dbReference type="Proteomes" id="UP001165679"/>
    </source>
</evidence>
<dbReference type="Pfam" id="PF24961">
    <property type="entry name" value="NfeD_membrane"/>
    <property type="match status" value="1"/>
</dbReference>
<keyword evidence="2 6" id="KW-0812">Transmembrane</keyword>
<dbReference type="CDD" id="cd07020">
    <property type="entry name" value="Clp_protease_NfeD_1"/>
    <property type="match status" value="1"/>
</dbReference>
<evidence type="ECO:0000313" key="11">
    <source>
        <dbReference type="EMBL" id="MCW3474782.1"/>
    </source>
</evidence>
<feature type="transmembrane region" description="Helical" evidence="6">
    <location>
        <begin position="289"/>
        <end position="308"/>
    </location>
</feature>
<evidence type="ECO:0000256" key="7">
    <source>
        <dbReference type="SAM" id="SignalP"/>
    </source>
</evidence>
<reference evidence="11" key="1">
    <citation type="submission" date="2022-09" db="EMBL/GenBank/DDBJ databases">
        <title>Rhodovastum sp. nov. RN2-1 isolated from soil in Seongnam, South Korea.</title>
        <authorList>
            <person name="Le N.T."/>
        </authorList>
    </citation>
    <scope>NUCLEOTIDE SEQUENCE</scope>
    <source>
        <strain evidence="11">RN2-1</strain>
    </source>
</reference>
<reference evidence="11" key="2">
    <citation type="submission" date="2022-10" db="EMBL/GenBank/DDBJ databases">
        <authorList>
            <person name="Trinh H.N."/>
        </authorList>
    </citation>
    <scope>NUCLEOTIDE SEQUENCE</scope>
    <source>
        <strain evidence="11">RN2-1</strain>
    </source>
</reference>
<dbReference type="SUPFAM" id="SSF141322">
    <property type="entry name" value="NfeD domain-like"/>
    <property type="match status" value="1"/>
</dbReference>
<feature type="transmembrane region" description="Helical" evidence="6">
    <location>
        <begin position="364"/>
        <end position="386"/>
    </location>
</feature>
<keyword evidence="3 6" id="KW-1133">Transmembrane helix</keyword>
<dbReference type="Gene3D" id="2.40.50.140">
    <property type="entry name" value="Nucleic acid-binding proteins"/>
    <property type="match status" value="1"/>
</dbReference>
<dbReference type="Pfam" id="PF01957">
    <property type="entry name" value="NfeD"/>
    <property type="match status" value="1"/>
</dbReference>
<dbReference type="RefSeq" id="WP_264713436.1">
    <property type="nucleotide sequence ID" value="NZ_JAPDNT010000005.1"/>
</dbReference>
<gene>
    <name evidence="11" type="ORF">OL599_09315</name>
</gene>
<feature type="transmembrane region" description="Helical" evidence="6">
    <location>
        <begin position="338"/>
        <end position="358"/>
    </location>
</feature>
<feature type="signal peptide" evidence="7">
    <location>
        <begin position="1"/>
        <end position="21"/>
    </location>
</feature>
<comment type="caution">
    <text evidence="11">The sequence shown here is derived from an EMBL/GenBank/DDBJ whole genome shotgun (WGS) entry which is preliminary data.</text>
</comment>
<feature type="transmembrane region" description="Helical" evidence="6">
    <location>
        <begin position="259"/>
        <end position="282"/>
    </location>
</feature>
<dbReference type="EMBL" id="JAPDNT010000005">
    <property type="protein sequence ID" value="MCW3474782.1"/>
    <property type="molecule type" value="Genomic_DNA"/>
</dbReference>
<dbReference type="GO" id="GO:0016020">
    <property type="term" value="C:membrane"/>
    <property type="evidence" value="ECO:0007669"/>
    <property type="project" value="UniProtKB-SubCell"/>
</dbReference>
<dbReference type="FunFam" id="3.90.226.10:FF:000089">
    <property type="entry name" value="Membrane-bound serine protease"/>
    <property type="match status" value="1"/>
</dbReference>
<dbReference type="InterPro" id="IPR056739">
    <property type="entry name" value="NfeD_membrane"/>
</dbReference>
<evidence type="ECO:0000256" key="2">
    <source>
        <dbReference type="ARBA" id="ARBA00022692"/>
    </source>
</evidence>
<name>A0AA42CHA7_9PROT</name>
<comment type="subcellular location">
    <subcellularLocation>
        <location evidence="1">Membrane</location>
        <topology evidence="1">Multi-pass membrane protein</topology>
    </subcellularLocation>
</comment>
<evidence type="ECO:0000259" key="9">
    <source>
        <dbReference type="Pfam" id="PF24961"/>
    </source>
</evidence>
<sequence>MCWLVGLLGFVLALGAPPAAAADSAPRSAVVIALDGPIGTATADYVVRSLREAQQQDAAVAVLRMDTPGGLDSAMRDIIRAMLASPVPVLAYVAPSGARAASAGTYILYAAALAAMAPGTNLGAATPVSLFGPTDLPEPQGTPAKPPADQPAKTDQPAARTPRDALLTKVTNDSAAYIRGLATLHGRNADWAEKAVREAVSLSYDAALDQHVIDLVADDPADLLTKADGRTVVVHGKPVTLATHGLQIVQIEPGWRDRLLGLLSDPSIIYLLLLAGVFGVAFEMSHPGVFAPGVFGTICLLIGGYGLNLLPVDYAGLALALLGLGLMVTEAFVPVFGAFVLGGASAFAIGSLMIFRTAGARPPVALITGATAVSVMLFGVVLVLLLRARRHPTVTGTAALIGRTGQAVAWAGSEGQVLVQGERWNARAAQPLQPGQAVRVVGRDGLTLLVEVP</sequence>
<feature type="transmembrane region" description="Helical" evidence="6">
    <location>
        <begin position="314"/>
        <end position="333"/>
    </location>
</feature>
<dbReference type="SUPFAM" id="SSF52096">
    <property type="entry name" value="ClpP/crotonase"/>
    <property type="match status" value="1"/>
</dbReference>
<dbReference type="InterPro" id="IPR002810">
    <property type="entry name" value="NfeD-like_C"/>
</dbReference>
<dbReference type="InterPro" id="IPR012340">
    <property type="entry name" value="NA-bd_OB-fold"/>
</dbReference>
<dbReference type="PANTHER" id="PTHR33507:SF4">
    <property type="entry name" value="NODULATION COMPETITIVENESS PROTEIN NFED"/>
    <property type="match status" value="1"/>
</dbReference>
<dbReference type="Pfam" id="PF25145">
    <property type="entry name" value="NfeD1b_N"/>
    <property type="match status" value="1"/>
</dbReference>
<dbReference type="AlphaFoldDB" id="A0AA42CHA7"/>
<keyword evidence="7" id="KW-0732">Signal</keyword>
<proteinExistence type="predicted"/>
<dbReference type="Proteomes" id="UP001165679">
    <property type="component" value="Unassembled WGS sequence"/>
</dbReference>
<evidence type="ECO:0000256" key="4">
    <source>
        <dbReference type="ARBA" id="ARBA00023136"/>
    </source>
</evidence>
<feature type="domain" description="NfeD1b N-terminal" evidence="10">
    <location>
        <begin position="31"/>
        <end position="129"/>
    </location>
</feature>
<dbReference type="InterPro" id="IPR056738">
    <property type="entry name" value="NfeD1b_N"/>
</dbReference>
<dbReference type="Gene3D" id="3.90.226.10">
    <property type="entry name" value="2-enoyl-CoA Hydratase, Chain A, domain 1"/>
    <property type="match status" value="1"/>
</dbReference>
<accession>A0AA42CHA7</accession>
<feature type="region of interest" description="Disordered" evidence="5">
    <location>
        <begin position="130"/>
        <end position="164"/>
    </location>
</feature>
<feature type="domain" description="NfeD integral membrane" evidence="9">
    <location>
        <begin position="268"/>
        <end position="382"/>
    </location>
</feature>
<keyword evidence="12" id="KW-1185">Reference proteome</keyword>
<keyword evidence="4 6" id="KW-0472">Membrane</keyword>
<evidence type="ECO:0000259" key="8">
    <source>
        <dbReference type="Pfam" id="PF01957"/>
    </source>
</evidence>
<evidence type="ECO:0000256" key="5">
    <source>
        <dbReference type="SAM" id="MobiDB-lite"/>
    </source>
</evidence>
<evidence type="ECO:0000256" key="6">
    <source>
        <dbReference type="SAM" id="Phobius"/>
    </source>
</evidence>